<dbReference type="EMBL" id="CP030032">
    <property type="protein sequence ID" value="AWV89990.1"/>
    <property type="molecule type" value="Genomic_DNA"/>
</dbReference>
<dbReference type="Pfam" id="PF02566">
    <property type="entry name" value="OsmC"/>
    <property type="match status" value="1"/>
</dbReference>
<dbReference type="InterPro" id="IPR019904">
    <property type="entry name" value="Peroxiredoxin_OsmC"/>
</dbReference>
<proteinExistence type="predicted"/>
<dbReference type="PANTHER" id="PTHR42830:SF1">
    <property type="entry name" value="OSMOTICALLY INDUCIBLE FAMILY PROTEIN"/>
    <property type="match status" value="1"/>
</dbReference>
<dbReference type="OrthoDB" id="9807532at2"/>
<dbReference type="SUPFAM" id="SSF82784">
    <property type="entry name" value="OsmC-like"/>
    <property type="match status" value="1"/>
</dbReference>
<keyword evidence="2" id="KW-1185">Reference proteome</keyword>
<dbReference type="KEGG" id="bsed:DN745_11835"/>
<protein>
    <submittedName>
        <fullName evidence="1">Peroxiredoxin</fullName>
    </submittedName>
</protein>
<dbReference type="PANTHER" id="PTHR42830">
    <property type="entry name" value="OSMOTICALLY INDUCIBLE FAMILY PROTEIN"/>
    <property type="match status" value="1"/>
</dbReference>
<dbReference type="InterPro" id="IPR036102">
    <property type="entry name" value="OsmC/Ohrsf"/>
</dbReference>
<dbReference type="RefSeq" id="WP_111335107.1">
    <property type="nucleotide sequence ID" value="NZ_CP030032.1"/>
</dbReference>
<dbReference type="InterPro" id="IPR003718">
    <property type="entry name" value="OsmC/Ohr_fam"/>
</dbReference>
<reference evidence="1 2" key="1">
    <citation type="submission" date="2018-06" db="EMBL/GenBank/DDBJ databases">
        <title>Lujinxingia sediminis gen. nov. sp. nov., a new facultative anaerobic member of the class Deltaproteobacteria, and proposal of Lujinxingaceae fam. nov.</title>
        <authorList>
            <person name="Guo L.-Y."/>
            <person name="Li C.-M."/>
            <person name="Wang S."/>
            <person name="Du Z.-J."/>
        </authorList>
    </citation>
    <scope>NUCLEOTIDE SEQUENCE [LARGE SCALE GENOMIC DNA]</scope>
    <source>
        <strain evidence="1 2">FA350</strain>
    </source>
</reference>
<evidence type="ECO:0000313" key="1">
    <source>
        <dbReference type="EMBL" id="AWV89990.1"/>
    </source>
</evidence>
<dbReference type="Gene3D" id="3.30.300.20">
    <property type="match status" value="1"/>
</dbReference>
<gene>
    <name evidence="1" type="ORF">DN745_11835</name>
</gene>
<dbReference type="InterPro" id="IPR015946">
    <property type="entry name" value="KH_dom-like_a/b"/>
</dbReference>
<evidence type="ECO:0000313" key="2">
    <source>
        <dbReference type="Proteomes" id="UP000249799"/>
    </source>
</evidence>
<dbReference type="GO" id="GO:0006979">
    <property type="term" value="P:response to oxidative stress"/>
    <property type="evidence" value="ECO:0007669"/>
    <property type="project" value="InterPro"/>
</dbReference>
<dbReference type="GO" id="GO:0004601">
    <property type="term" value="F:peroxidase activity"/>
    <property type="evidence" value="ECO:0007669"/>
    <property type="project" value="InterPro"/>
</dbReference>
<name>A0A2Z4FMD0_9DELT</name>
<dbReference type="NCBIfam" id="TIGR03562">
    <property type="entry name" value="osmo_induc_OsmC"/>
    <property type="match status" value="1"/>
</dbReference>
<accession>A0A2Z4FMD0</accession>
<dbReference type="Proteomes" id="UP000249799">
    <property type="component" value="Chromosome"/>
</dbReference>
<dbReference type="InterPro" id="IPR052707">
    <property type="entry name" value="OsmC_Ohr_Peroxiredoxin"/>
</dbReference>
<dbReference type="AlphaFoldDB" id="A0A2Z4FMD0"/>
<organism evidence="1 2">
    <name type="scientific">Bradymonas sediminis</name>
    <dbReference type="NCBI Taxonomy" id="1548548"/>
    <lineage>
        <taxon>Bacteria</taxon>
        <taxon>Deltaproteobacteria</taxon>
        <taxon>Bradymonadales</taxon>
        <taxon>Bradymonadaceae</taxon>
        <taxon>Bradymonas</taxon>
    </lineage>
</organism>
<sequence>MPTRKATAIWKGTIKDGSGTMKTESGAVDGKYSFATRFEDGTGTNPEELLGAASAGCFSMAFSLMLTEKGYNPTKIETVAEVAIKNAGGDISIPTIALNCSAVIPGIEDAEFQQIAENARAHCPVSKALSGVKISLDATLEG</sequence>